<keyword evidence="8" id="KW-0460">Magnesium</keyword>
<dbReference type="PANTHER" id="PTHR10210">
    <property type="entry name" value="RIBOSE-PHOSPHATE DIPHOSPHOKINASE FAMILY MEMBER"/>
    <property type="match status" value="1"/>
</dbReference>
<dbReference type="SMART" id="SM01400">
    <property type="entry name" value="Pribosyltran_N"/>
    <property type="match status" value="1"/>
</dbReference>
<name>A0ABZ2SRU4_9ENTE</name>
<dbReference type="InterPro" id="IPR005946">
    <property type="entry name" value="Rib-P_diPkinase"/>
</dbReference>
<gene>
    <name evidence="10" type="ORF">DOK78_003137</name>
</gene>
<evidence type="ECO:0000313" key="10">
    <source>
        <dbReference type="EMBL" id="WYJ78480.1"/>
    </source>
</evidence>
<dbReference type="PANTHER" id="PTHR10210:SF41">
    <property type="entry name" value="RIBOSE-PHOSPHATE PYROPHOSPHOKINASE 1, CHLOROPLASTIC"/>
    <property type="match status" value="1"/>
</dbReference>
<sequence length="323" mass="35690">MVEKYHDESLKIFSLNGNVPLAEKIAEVFGCKLGKCDIKKFSDGEIAISIEESVRGAHIYIIQSTNQPVNDYYMELMIMIDAMKRASAKTINIVLPYYAYARQDRTAKPHEPITAKLIANMLVEAGATRLLTLDLHTVQVQGFFDIPVDNLFTSPLFAHYYKDKGFDGDDYVVVSPKNSGVQRSRSLAEYLNTTLAIVDQDDELENGGYVIGDVAGKTCIMVDDILNSGKTFAQAARLLKEAGSGDIYACASHALLSPPAKDTLNGAPIEDICVTDSCLTDESRHPENLTYVTCSKLMGEAVKRIHENTPMSPLFKLDDENYL</sequence>
<evidence type="ECO:0000256" key="4">
    <source>
        <dbReference type="ARBA" id="ARBA00022727"/>
    </source>
</evidence>
<evidence type="ECO:0000256" key="5">
    <source>
        <dbReference type="ARBA" id="ARBA00022741"/>
    </source>
</evidence>
<proteinExistence type="predicted"/>
<dbReference type="PROSITE" id="PS00114">
    <property type="entry name" value="PRPP_SYNTHASE"/>
    <property type="match status" value="1"/>
</dbReference>
<evidence type="ECO:0000256" key="2">
    <source>
        <dbReference type="ARBA" id="ARBA00022679"/>
    </source>
</evidence>
<dbReference type="NCBIfam" id="NF002320">
    <property type="entry name" value="PRK01259.1"/>
    <property type="match status" value="1"/>
</dbReference>
<dbReference type="EC" id="2.7.6.1" evidence="1"/>
<protein>
    <recommendedName>
        <fullName evidence="1">ribose-phosphate diphosphokinase</fullName>
        <ecNumber evidence="1">2.7.6.1</ecNumber>
    </recommendedName>
</protein>
<dbReference type="RefSeq" id="WP_207871594.1">
    <property type="nucleotide sequence ID" value="NZ_CP147251.1"/>
</dbReference>
<evidence type="ECO:0000256" key="8">
    <source>
        <dbReference type="ARBA" id="ARBA00022842"/>
    </source>
</evidence>
<dbReference type="SUPFAM" id="SSF53271">
    <property type="entry name" value="PRTase-like"/>
    <property type="match status" value="2"/>
</dbReference>
<dbReference type="InterPro" id="IPR000842">
    <property type="entry name" value="PRib_PP_synth_CS"/>
</dbReference>
<evidence type="ECO:0000259" key="9">
    <source>
        <dbReference type="Pfam" id="PF13793"/>
    </source>
</evidence>
<keyword evidence="4" id="KW-0545">Nucleotide biosynthesis</keyword>
<dbReference type="InterPro" id="IPR000836">
    <property type="entry name" value="PRTase_dom"/>
</dbReference>
<evidence type="ECO:0000313" key="11">
    <source>
        <dbReference type="Proteomes" id="UP000664701"/>
    </source>
</evidence>
<dbReference type="InterPro" id="IPR029099">
    <property type="entry name" value="Pribosyltran_N"/>
</dbReference>
<dbReference type="NCBIfam" id="TIGR01251">
    <property type="entry name" value="ribP_PPkin"/>
    <property type="match status" value="1"/>
</dbReference>
<accession>A0ABZ2SRU4</accession>
<keyword evidence="3" id="KW-0479">Metal-binding</keyword>
<reference evidence="10 11" key="2">
    <citation type="submission" date="2024-03" db="EMBL/GenBank/DDBJ databases">
        <title>The Genome Sequence of Enterococcus sp. DIV2402.</title>
        <authorList>
            <consortium name="The Broad Institute Genomics Platform"/>
            <consortium name="The Broad Institute Microbial Omics Core"/>
            <consortium name="The Broad Institute Genomic Center for Infectious Diseases"/>
            <person name="Earl A."/>
            <person name="Manson A."/>
            <person name="Gilmore M."/>
            <person name="Schwartman J."/>
            <person name="Shea T."/>
            <person name="Abouelleil A."/>
            <person name="Cao P."/>
            <person name="Chapman S."/>
            <person name="Cusick C."/>
            <person name="Young S."/>
            <person name="Neafsey D."/>
            <person name="Nusbaum C."/>
            <person name="Birren B."/>
        </authorList>
    </citation>
    <scope>NUCLEOTIDE SEQUENCE [LARGE SCALE GENOMIC DNA]</scope>
    <source>
        <strain evidence="10 11">DIV2402</strain>
    </source>
</reference>
<dbReference type="InterPro" id="IPR029057">
    <property type="entry name" value="PRTase-like"/>
</dbReference>
<dbReference type="EMBL" id="CP147251">
    <property type="protein sequence ID" value="WYJ78480.1"/>
    <property type="molecule type" value="Genomic_DNA"/>
</dbReference>
<organism evidence="10 11">
    <name type="scientific">Candidatus Enterococcus lowellii</name>
    <dbReference type="NCBI Taxonomy" id="2230877"/>
    <lineage>
        <taxon>Bacteria</taxon>
        <taxon>Bacillati</taxon>
        <taxon>Bacillota</taxon>
        <taxon>Bacilli</taxon>
        <taxon>Lactobacillales</taxon>
        <taxon>Enterococcaceae</taxon>
        <taxon>Enterococcus</taxon>
    </lineage>
</organism>
<reference evidence="10 11" key="1">
    <citation type="submission" date="2021-03" db="EMBL/GenBank/DDBJ databases">
        <authorList>
            <person name="Gilmore M.S."/>
            <person name="Schwartzman J."/>
            <person name="Van Tyne D."/>
            <person name="Martin M."/>
            <person name="Earl A.M."/>
            <person name="Manson A.L."/>
            <person name="Straub T."/>
            <person name="Salamzade R."/>
            <person name="Saavedra J."/>
            <person name="Lebreton F."/>
            <person name="Prichula J."/>
            <person name="Schaufler K."/>
            <person name="Gaca A."/>
            <person name="Sgardioli B."/>
            <person name="Wagenaar J."/>
            <person name="Strong T."/>
        </authorList>
    </citation>
    <scope>NUCLEOTIDE SEQUENCE [LARGE SCALE GENOMIC DNA]</scope>
    <source>
        <strain evidence="10 11">DIV2402</strain>
    </source>
</reference>
<keyword evidence="5" id="KW-0547">Nucleotide-binding</keyword>
<dbReference type="Pfam" id="PF14572">
    <property type="entry name" value="Pribosyl_synth"/>
    <property type="match status" value="1"/>
</dbReference>
<dbReference type="CDD" id="cd06223">
    <property type="entry name" value="PRTases_typeI"/>
    <property type="match status" value="1"/>
</dbReference>
<evidence type="ECO:0000256" key="1">
    <source>
        <dbReference type="ARBA" id="ARBA00013247"/>
    </source>
</evidence>
<keyword evidence="6" id="KW-0418">Kinase</keyword>
<keyword evidence="2" id="KW-0808">Transferase</keyword>
<dbReference type="Pfam" id="PF13793">
    <property type="entry name" value="Pribosyltran_N"/>
    <property type="match status" value="1"/>
</dbReference>
<keyword evidence="7" id="KW-0067">ATP-binding</keyword>
<dbReference type="Proteomes" id="UP000664701">
    <property type="component" value="Chromosome"/>
</dbReference>
<evidence type="ECO:0000256" key="3">
    <source>
        <dbReference type="ARBA" id="ARBA00022723"/>
    </source>
</evidence>
<keyword evidence="11" id="KW-1185">Reference proteome</keyword>
<feature type="domain" description="Ribose-phosphate pyrophosphokinase N-terminal" evidence="9">
    <location>
        <begin position="10"/>
        <end position="126"/>
    </location>
</feature>
<evidence type="ECO:0000256" key="6">
    <source>
        <dbReference type="ARBA" id="ARBA00022777"/>
    </source>
</evidence>
<evidence type="ECO:0000256" key="7">
    <source>
        <dbReference type="ARBA" id="ARBA00022840"/>
    </source>
</evidence>
<dbReference type="Gene3D" id="3.40.50.2020">
    <property type="match status" value="2"/>
</dbReference>